<comment type="caution">
    <text evidence="2">The sequence shown here is derived from an EMBL/GenBank/DDBJ whole genome shotgun (WGS) entry which is preliminary data.</text>
</comment>
<dbReference type="Proteomes" id="UP000620366">
    <property type="component" value="Unassembled WGS sequence"/>
</dbReference>
<dbReference type="Pfam" id="PF05437">
    <property type="entry name" value="AzlD"/>
    <property type="match status" value="1"/>
</dbReference>
<feature type="transmembrane region" description="Helical" evidence="1">
    <location>
        <begin position="6"/>
        <end position="25"/>
    </location>
</feature>
<evidence type="ECO:0000313" key="3">
    <source>
        <dbReference type="Proteomes" id="UP000620366"/>
    </source>
</evidence>
<dbReference type="EMBL" id="JACRSP010000003">
    <property type="protein sequence ID" value="MBC8536495.1"/>
    <property type="molecule type" value="Genomic_DNA"/>
</dbReference>
<reference evidence="2" key="1">
    <citation type="submission" date="2020-08" db="EMBL/GenBank/DDBJ databases">
        <title>Genome public.</title>
        <authorList>
            <person name="Liu C."/>
            <person name="Sun Q."/>
        </authorList>
    </citation>
    <scope>NUCLEOTIDE SEQUENCE</scope>
    <source>
        <strain evidence="2">BX7</strain>
    </source>
</reference>
<sequence>MRYVWYILVMAGTTYLIRMVPLVLFQRPIRSRFVRSFLFYVPYAVLGAMTFPAVFFSTGSLWSALAGTAVAVVLAFRGCGLLPVALSACGAVFVVERLLALL</sequence>
<evidence type="ECO:0000313" key="2">
    <source>
        <dbReference type="EMBL" id="MBC8536495.1"/>
    </source>
</evidence>
<gene>
    <name evidence="2" type="ORF">H8695_07345</name>
</gene>
<proteinExistence type="predicted"/>
<dbReference type="RefSeq" id="WP_249300339.1">
    <property type="nucleotide sequence ID" value="NZ_JACRSP010000003.1"/>
</dbReference>
<keyword evidence="3" id="KW-1185">Reference proteome</keyword>
<keyword evidence="1" id="KW-0812">Transmembrane</keyword>
<organism evidence="2 3">
    <name type="scientific">Feifania hominis</name>
    <dbReference type="NCBI Taxonomy" id="2763660"/>
    <lineage>
        <taxon>Bacteria</taxon>
        <taxon>Bacillati</taxon>
        <taxon>Bacillota</taxon>
        <taxon>Clostridia</taxon>
        <taxon>Eubacteriales</taxon>
        <taxon>Feifaniaceae</taxon>
        <taxon>Feifania</taxon>
    </lineage>
</organism>
<keyword evidence="1" id="KW-0472">Membrane</keyword>
<protein>
    <submittedName>
        <fullName evidence="2">AzlD domain-containing protein</fullName>
    </submittedName>
</protein>
<keyword evidence="1" id="KW-1133">Transmembrane helix</keyword>
<accession>A0A926HV08</accession>
<feature type="transmembrane region" description="Helical" evidence="1">
    <location>
        <begin position="62"/>
        <end position="95"/>
    </location>
</feature>
<dbReference type="InterPro" id="IPR008407">
    <property type="entry name" value="Brnchd-chn_aa_trnsp_AzlD"/>
</dbReference>
<name>A0A926HV08_9FIRM</name>
<feature type="transmembrane region" description="Helical" evidence="1">
    <location>
        <begin position="37"/>
        <end position="56"/>
    </location>
</feature>
<dbReference type="AlphaFoldDB" id="A0A926HV08"/>
<evidence type="ECO:0000256" key="1">
    <source>
        <dbReference type="SAM" id="Phobius"/>
    </source>
</evidence>